<dbReference type="EMBL" id="UGYV01000001">
    <property type="protein sequence ID" value="SUI85549.1"/>
    <property type="molecule type" value="Genomic_DNA"/>
</dbReference>
<evidence type="ECO:0000256" key="1">
    <source>
        <dbReference type="SAM" id="SignalP"/>
    </source>
</evidence>
<dbReference type="OrthoDB" id="6384217at2"/>
<dbReference type="Proteomes" id="UP000255061">
    <property type="component" value="Unassembled WGS sequence"/>
</dbReference>
<dbReference type="Proteomes" id="UP000240506">
    <property type="component" value="Unassembled WGS sequence"/>
</dbReference>
<accession>A0A1N6UPA6</accession>
<keyword evidence="4" id="KW-1185">Reference proteome</keyword>
<evidence type="ECO:0000313" key="2">
    <source>
        <dbReference type="EMBL" id="PTA48891.1"/>
    </source>
</evidence>
<reference evidence="3 5" key="3">
    <citation type="submission" date="2018-06" db="EMBL/GenBank/DDBJ databases">
        <authorList>
            <consortium name="Pathogen Informatics"/>
            <person name="Doyle S."/>
        </authorList>
    </citation>
    <scope>NUCLEOTIDE SEQUENCE [LARGE SCALE GENOMIC DNA]</scope>
    <source>
        <strain evidence="3 5">NCTC10736</strain>
    </source>
</reference>
<reference evidence="2 4" key="2">
    <citation type="submission" date="2018-04" db="EMBL/GenBank/DDBJ databases">
        <title>Genomic sequence of a freshwater isolate of Shewanella morhuae.</title>
        <authorList>
            <person name="Castillo D.E."/>
            <person name="Gram L."/>
        </authorList>
    </citation>
    <scope>NUCLEOTIDE SEQUENCE [LARGE SCALE GENOMIC DNA]</scope>
    <source>
        <strain evidence="2 4">CW7</strain>
    </source>
</reference>
<dbReference type="STRING" id="365591.SAMN05421840_103103"/>
<dbReference type="RefSeq" id="WP_076497180.1">
    <property type="nucleotide sequence ID" value="NZ_BPFE01000002.1"/>
</dbReference>
<accession>A0A380ARB6</accession>
<name>A0A1N6UPA6_9GAMM</name>
<feature type="chain" id="PRO_5030032238" description="PepSY domain-containing protein" evidence="1">
    <location>
        <begin position="18"/>
        <end position="173"/>
    </location>
</feature>
<protein>
    <recommendedName>
        <fullName evidence="6">PepSY domain-containing protein</fullName>
    </recommendedName>
</protein>
<evidence type="ECO:0000313" key="5">
    <source>
        <dbReference type="Proteomes" id="UP000255061"/>
    </source>
</evidence>
<evidence type="ECO:0000313" key="4">
    <source>
        <dbReference type="Proteomes" id="UP000240506"/>
    </source>
</evidence>
<proteinExistence type="predicted"/>
<dbReference type="EMBL" id="PYSG01000003">
    <property type="protein sequence ID" value="PTA48891.1"/>
    <property type="molecule type" value="Genomic_DNA"/>
</dbReference>
<dbReference type="AlphaFoldDB" id="A0A1N6UPA6"/>
<reference evidence="2 4" key="1">
    <citation type="submission" date="2018-03" db="EMBL/GenBank/DDBJ databases">
        <authorList>
            <person name="Dailey F.E."/>
        </authorList>
    </citation>
    <scope>NUCLEOTIDE SEQUENCE [LARGE SCALE GENOMIC DNA]</scope>
    <source>
        <strain evidence="2 4">CW7</strain>
    </source>
</reference>
<evidence type="ECO:0000313" key="3">
    <source>
        <dbReference type="EMBL" id="SUI85549.1"/>
    </source>
</evidence>
<keyword evidence="1" id="KW-0732">Signal</keyword>
<evidence type="ECO:0008006" key="6">
    <source>
        <dbReference type="Google" id="ProtNLM"/>
    </source>
</evidence>
<gene>
    <name evidence="2" type="ORF">C9I43_17700</name>
    <name evidence="3" type="ORF">NCTC10736_02751</name>
</gene>
<feature type="signal peptide" evidence="1">
    <location>
        <begin position="1"/>
        <end position="17"/>
    </location>
</feature>
<organism evidence="3 5">
    <name type="scientific">Shewanella morhuae</name>
    <dbReference type="NCBI Taxonomy" id="365591"/>
    <lineage>
        <taxon>Bacteria</taxon>
        <taxon>Pseudomonadati</taxon>
        <taxon>Pseudomonadota</taxon>
        <taxon>Gammaproteobacteria</taxon>
        <taxon>Alteromonadales</taxon>
        <taxon>Shewanellaceae</taxon>
        <taxon>Shewanella</taxon>
    </lineage>
</organism>
<sequence length="173" mass="19393">MRLWLLGFMLVSGVATAAQSMYSMFAGGDYVPPLSVMQQIEKGFSGVIAEFEMETQEGELVYQFELINPLANSITRFEYRARDGKLLKQKARKVSADDLGEVEAARLIAAKEQTFSGLITKAIKEKNAFLTEAKLDHDLGISYLELKLLDDTGKLKLAFDVENLRPLPLLQWD</sequence>